<keyword evidence="4" id="KW-0406">Ion transport</keyword>
<reference evidence="5" key="1">
    <citation type="submission" date="2020-04" db="EMBL/GenBank/DDBJ databases">
        <authorList>
            <person name="Alioto T."/>
            <person name="Alioto T."/>
            <person name="Gomez Garrido J."/>
        </authorList>
    </citation>
    <scope>NUCLEOTIDE SEQUENCE</scope>
    <source>
        <strain evidence="5">A484AB</strain>
    </source>
</reference>
<evidence type="ECO:0000256" key="1">
    <source>
        <dbReference type="ARBA" id="ARBA00022729"/>
    </source>
</evidence>
<dbReference type="GO" id="GO:0007154">
    <property type="term" value="P:cell communication"/>
    <property type="evidence" value="ECO:0007669"/>
    <property type="project" value="InterPro"/>
</dbReference>
<dbReference type="PANTHER" id="PTHR11878">
    <property type="entry name" value="SODIUM/CALCIUM EXCHANGER"/>
    <property type="match status" value="1"/>
</dbReference>
<evidence type="ECO:0000256" key="3">
    <source>
        <dbReference type="ARBA" id="ARBA00022837"/>
    </source>
</evidence>
<gene>
    <name evidence="5" type="ORF">PACLA_8A089689</name>
</gene>
<dbReference type="GO" id="GO:0030424">
    <property type="term" value="C:axon"/>
    <property type="evidence" value="ECO:0007669"/>
    <property type="project" value="TreeGrafter"/>
</dbReference>
<dbReference type="InterPro" id="IPR051171">
    <property type="entry name" value="CaCA"/>
</dbReference>
<keyword evidence="6" id="KW-1185">Reference proteome</keyword>
<dbReference type="SMART" id="SM00237">
    <property type="entry name" value="Calx_beta"/>
    <property type="match status" value="1"/>
</dbReference>
<accession>A0A6S7JA48</accession>
<dbReference type="GO" id="GO:0098703">
    <property type="term" value="P:calcium ion import across plasma membrane"/>
    <property type="evidence" value="ECO:0007669"/>
    <property type="project" value="TreeGrafter"/>
</dbReference>
<keyword evidence="1" id="KW-0732">Signal</keyword>
<dbReference type="InterPro" id="IPR003644">
    <property type="entry name" value="Calx_beta"/>
</dbReference>
<feature type="non-terminal residue" evidence="5">
    <location>
        <position position="183"/>
    </location>
</feature>
<dbReference type="Proteomes" id="UP001152795">
    <property type="component" value="Unassembled WGS sequence"/>
</dbReference>
<keyword evidence="2" id="KW-0677">Repeat</keyword>
<evidence type="ECO:0000313" key="6">
    <source>
        <dbReference type="Proteomes" id="UP001152795"/>
    </source>
</evidence>
<dbReference type="GO" id="GO:0005432">
    <property type="term" value="F:calcium:sodium antiporter activity"/>
    <property type="evidence" value="ECO:0007669"/>
    <property type="project" value="TreeGrafter"/>
</dbReference>
<sequence>SPSDYGAINRTILVTPSSSTPLTFTIIIQNDATIESNELFQAVLSTTNTDQVNIGTPSSSSITILDDDALFISFEQPTYIVSEDDGTITVGVTVTGSTALTLEFEVTATDGSATTPADYVLLDSTVQLTPGVSRHEIRVRLTDDQNLENNETFTLNLNNRGDTGVRALGIGQTTILIVDDDGK</sequence>
<dbReference type="Pfam" id="PF03160">
    <property type="entry name" value="Calx-beta"/>
    <property type="match status" value="1"/>
</dbReference>
<dbReference type="AlphaFoldDB" id="A0A6S7JA48"/>
<dbReference type="GO" id="GO:0098794">
    <property type="term" value="C:postsynapse"/>
    <property type="evidence" value="ECO:0007669"/>
    <property type="project" value="TreeGrafter"/>
</dbReference>
<dbReference type="InterPro" id="IPR038081">
    <property type="entry name" value="CalX-like_sf"/>
</dbReference>
<dbReference type="GO" id="GO:0042383">
    <property type="term" value="C:sarcolemma"/>
    <property type="evidence" value="ECO:0007669"/>
    <property type="project" value="TreeGrafter"/>
</dbReference>
<dbReference type="Gene3D" id="2.60.40.2030">
    <property type="match status" value="2"/>
</dbReference>
<name>A0A6S7JA48_PARCT</name>
<comment type="caution">
    <text evidence="5">The sequence shown here is derived from an EMBL/GenBank/DDBJ whole genome shotgun (WGS) entry which is preliminary data.</text>
</comment>
<evidence type="ECO:0000256" key="2">
    <source>
        <dbReference type="ARBA" id="ARBA00022737"/>
    </source>
</evidence>
<dbReference type="SUPFAM" id="SSF141072">
    <property type="entry name" value="CalX-like"/>
    <property type="match status" value="2"/>
</dbReference>
<proteinExistence type="predicted"/>
<protein>
    <submittedName>
        <fullName evidence="5">Partial</fullName>
    </submittedName>
</protein>
<dbReference type="PANTHER" id="PTHR11878:SF76">
    <property type="entry name" value="CALX-BETA DOMAIN-CONTAINING PROTEIN"/>
    <property type="match status" value="1"/>
</dbReference>
<keyword evidence="3" id="KW-0106">Calcium</keyword>
<dbReference type="EMBL" id="CACRXK020014551">
    <property type="protein sequence ID" value="CAB4027021.1"/>
    <property type="molecule type" value="Genomic_DNA"/>
</dbReference>
<evidence type="ECO:0000313" key="5">
    <source>
        <dbReference type="EMBL" id="CAB4027021.1"/>
    </source>
</evidence>
<organism evidence="5 6">
    <name type="scientific">Paramuricea clavata</name>
    <name type="common">Red gorgonian</name>
    <name type="synonym">Violescent sea-whip</name>
    <dbReference type="NCBI Taxonomy" id="317549"/>
    <lineage>
        <taxon>Eukaryota</taxon>
        <taxon>Metazoa</taxon>
        <taxon>Cnidaria</taxon>
        <taxon>Anthozoa</taxon>
        <taxon>Octocorallia</taxon>
        <taxon>Malacalcyonacea</taxon>
        <taxon>Plexauridae</taxon>
        <taxon>Paramuricea</taxon>
    </lineage>
</organism>
<evidence type="ECO:0000256" key="4">
    <source>
        <dbReference type="ARBA" id="ARBA00023065"/>
    </source>
</evidence>
<keyword evidence="4" id="KW-0813">Transport</keyword>